<evidence type="ECO:0000256" key="9">
    <source>
        <dbReference type="ARBA" id="ARBA00023136"/>
    </source>
</evidence>
<evidence type="ECO:0000256" key="3">
    <source>
        <dbReference type="ARBA" id="ARBA00022475"/>
    </source>
</evidence>
<keyword evidence="2" id="KW-0813">Transport</keyword>
<keyword evidence="18" id="KW-1185">Reference proteome</keyword>
<dbReference type="InterPro" id="IPR003752">
    <property type="entry name" value="DiS_bond_form_DsbB/BdbC"/>
</dbReference>
<organism evidence="17 18">
    <name type="scientific">Mesosutterella porci</name>
    <dbReference type="NCBI Taxonomy" id="2915351"/>
    <lineage>
        <taxon>Bacteria</taxon>
        <taxon>Pseudomonadati</taxon>
        <taxon>Pseudomonadota</taxon>
        <taxon>Betaproteobacteria</taxon>
        <taxon>Burkholderiales</taxon>
        <taxon>Sutterellaceae</taxon>
        <taxon>Mesosutterella</taxon>
    </lineage>
</organism>
<comment type="subcellular location">
    <subcellularLocation>
        <location evidence="1">Cell inner membrane</location>
        <topology evidence="1">Multi-pass membrane protein</topology>
    </subcellularLocation>
</comment>
<dbReference type="InterPro" id="IPR023380">
    <property type="entry name" value="DsbB-like_sf"/>
</dbReference>
<keyword evidence="4" id="KW-0997">Cell inner membrane</keyword>
<keyword evidence="10" id="KW-1015">Disulfide bond</keyword>
<feature type="transmembrane region" description="Helical" evidence="16">
    <location>
        <begin position="197"/>
        <end position="216"/>
    </location>
</feature>
<comment type="similarity">
    <text evidence="13">Belongs to the DsbB family. DsbI subfamily.</text>
</comment>
<dbReference type="PANTHER" id="PTHR36570">
    <property type="entry name" value="DISULFIDE BOND FORMATION PROTEIN B"/>
    <property type="match status" value="1"/>
</dbReference>
<evidence type="ECO:0000256" key="2">
    <source>
        <dbReference type="ARBA" id="ARBA00022448"/>
    </source>
</evidence>
<evidence type="ECO:0000256" key="5">
    <source>
        <dbReference type="ARBA" id="ARBA00022692"/>
    </source>
</evidence>
<keyword evidence="3" id="KW-1003">Cell membrane</keyword>
<gene>
    <name evidence="17" type="primary">dsbI</name>
    <name evidence="17" type="ORF">MAF45_00765</name>
</gene>
<evidence type="ECO:0000256" key="13">
    <source>
        <dbReference type="ARBA" id="ARBA00038060"/>
    </source>
</evidence>
<dbReference type="RefSeq" id="WP_237977644.1">
    <property type="nucleotide sequence ID" value="NZ_JAKNCT010000001.1"/>
</dbReference>
<comment type="caution">
    <text evidence="17">The sequence shown here is derived from an EMBL/GenBank/DDBJ whole genome shotgun (WGS) entry which is preliminary data.</text>
</comment>
<evidence type="ECO:0000256" key="10">
    <source>
        <dbReference type="ARBA" id="ARBA00023157"/>
    </source>
</evidence>
<protein>
    <recommendedName>
        <fullName evidence="15">Putative protein-disulfide oxidoreductase DsbI</fullName>
    </recommendedName>
</protein>
<dbReference type="Pfam" id="PF02600">
    <property type="entry name" value="DsbB"/>
    <property type="match status" value="1"/>
</dbReference>
<comment type="subunit">
    <text evidence="14">Interacts with DsbL.</text>
</comment>
<feature type="transmembrane region" description="Helical" evidence="16">
    <location>
        <begin position="79"/>
        <end position="97"/>
    </location>
</feature>
<evidence type="ECO:0000256" key="11">
    <source>
        <dbReference type="ARBA" id="ARBA00023284"/>
    </source>
</evidence>
<reference evidence="17 18" key="1">
    <citation type="submission" date="2022-02" db="EMBL/GenBank/DDBJ databases">
        <title>Mesosutterella porci, a novel member of the family Sutterellaceae from pig feces.</title>
        <authorList>
            <person name="Wylensek D."/>
            <person name="Clavel T."/>
        </authorList>
    </citation>
    <scope>NUCLEOTIDE SEQUENCE [LARGE SCALE GENOMIC DNA]</scope>
    <source>
        <strain evidence="18">oilRF-744-wt-GAM-9</strain>
    </source>
</reference>
<sequence length="223" mass="25153">MKWFDQLKGDPVGTIASWQDMRWPWALMTVVCVLLVLIAHYVFQVWLYMAPCEQCVYIRFGFLTMAVGGILCLISPKNLVLKVLGYVFAIAGAIYGLKCSVKLSAIHHAVHSDDPAAMFGMQGCSTDPHYPFDLPLADWAPDWFKPTGDCGYDLAVVPDGTQLSSLQEWFINMYNSSDSWYLIPKWKFMSMAQCCELAFGLMLVILVAMAASFLYVRFKRKTA</sequence>
<keyword evidence="5 16" id="KW-0812">Transmembrane</keyword>
<evidence type="ECO:0000313" key="17">
    <source>
        <dbReference type="EMBL" id="MCG5029988.1"/>
    </source>
</evidence>
<dbReference type="NCBIfam" id="NF003304">
    <property type="entry name" value="PRK04307.1"/>
    <property type="match status" value="1"/>
</dbReference>
<comment type="function">
    <text evidence="12">Required for disulfide bond formation in some proteins. Part of a redox system composed of DsbI and DsbL that mediates formation of an essential disulfide bond in AssT.</text>
</comment>
<keyword evidence="11" id="KW-0676">Redox-active center</keyword>
<evidence type="ECO:0000256" key="16">
    <source>
        <dbReference type="SAM" id="Phobius"/>
    </source>
</evidence>
<evidence type="ECO:0000256" key="6">
    <source>
        <dbReference type="ARBA" id="ARBA00022982"/>
    </source>
</evidence>
<evidence type="ECO:0000313" key="18">
    <source>
        <dbReference type="Proteomes" id="UP001297600"/>
    </source>
</evidence>
<dbReference type="InterPro" id="IPR050183">
    <property type="entry name" value="DsbB"/>
</dbReference>
<dbReference type="SUPFAM" id="SSF158442">
    <property type="entry name" value="DsbB-like"/>
    <property type="match status" value="1"/>
</dbReference>
<feature type="transmembrane region" description="Helical" evidence="16">
    <location>
        <begin position="25"/>
        <end position="50"/>
    </location>
</feature>
<dbReference type="Proteomes" id="UP001297600">
    <property type="component" value="Unassembled WGS sequence"/>
</dbReference>
<name>A0ABS9MMZ4_9BURK</name>
<evidence type="ECO:0000256" key="14">
    <source>
        <dbReference type="ARBA" id="ARBA00038526"/>
    </source>
</evidence>
<accession>A0ABS9MMZ4</accession>
<evidence type="ECO:0000256" key="1">
    <source>
        <dbReference type="ARBA" id="ARBA00004429"/>
    </source>
</evidence>
<keyword evidence="9 16" id="KW-0472">Membrane</keyword>
<evidence type="ECO:0000256" key="8">
    <source>
        <dbReference type="ARBA" id="ARBA00023002"/>
    </source>
</evidence>
<dbReference type="PANTHER" id="PTHR36570:SF1">
    <property type="entry name" value="PROTEIN-DISULFIDE OXIDOREDUCTASE DSBI"/>
    <property type="match status" value="1"/>
</dbReference>
<keyword evidence="8" id="KW-0560">Oxidoreductase</keyword>
<dbReference type="Gene3D" id="1.20.1550.10">
    <property type="entry name" value="DsbB-like"/>
    <property type="match status" value="1"/>
</dbReference>
<evidence type="ECO:0000256" key="12">
    <source>
        <dbReference type="ARBA" id="ARBA00037310"/>
    </source>
</evidence>
<feature type="transmembrane region" description="Helical" evidence="16">
    <location>
        <begin position="56"/>
        <end position="74"/>
    </location>
</feature>
<evidence type="ECO:0000256" key="7">
    <source>
        <dbReference type="ARBA" id="ARBA00022989"/>
    </source>
</evidence>
<dbReference type="EMBL" id="JAKNCT010000001">
    <property type="protein sequence ID" value="MCG5029988.1"/>
    <property type="molecule type" value="Genomic_DNA"/>
</dbReference>
<evidence type="ECO:0000256" key="4">
    <source>
        <dbReference type="ARBA" id="ARBA00022519"/>
    </source>
</evidence>
<keyword evidence="6" id="KW-0249">Electron transport</keyword>
<keyword evidence="7 16" id="KW-1133">Transmembrane helix</keyword>
<evidence type="ECO:0000256" key="15">
    <source>
        <dbReference type="ARBA" id="ARBA00039389"/>
    </source>
</evidence>
<proteinExistence type="inferred from homology"/>